<name>A0A2C8FEX1_9BACT</name>
<dbReference type="InterPro" id="IPR001387">
    <property type="entry name" value="Cro/C1-type_HTH"/>
</dbReference>
<dbReference type="EMBL" id="LT907976">
    <property type="protein sequence ID" value="SOB62165.1"/>
    <property type="molecule type" value="Genomic_DNA"/>
</dbReference>
<dbReference type="AlphaFoldDB" id="A0A2C8FEX1"/>
<keyword evidence="2" id="KW-1185">Reference proteome</keyword>
<dbReference type="CDD" id="cd00093">
    <property type="entry name" value="HTH_XRE"/>
    <property type="match status" value="1"/>
</dbReference>
<proteinExistence type="predicted"/>
<sequence length="109" mass="11934">MSDKHIGSSFDDFLIEEGIYEEVTRAAVKRVIAWQVSQAMEEQNISKTAMAKKMHTSRSALDRLLDAGNTSVTVQTLEKAASAVDKRLVMCLVDKDANIDEACGIPAFA</sequence>
<dbReference type="KEGG" id="pprf:DPRO_PA0041"/>
<dbReference type="Gene3D" id="1.10.260.40">
    <property type="entry name" value="lambda repressor-like DNA-binding domains"/>
    <property type="match status" value="1"/>
</dbReference>
<dbReference type="GO" id="GO:0003677">
    <property type="term" value="F:DNA binding"/>
    <property type="evidence" value="ECO:0007669"/>
    <property type="project" value="InterPro"/>
</dbReference>
<evidence type="ECO:0000313" key="2">
    <source>
        <dbReference type="Proteomes" id="UP000219215"/>
    </source>
</evidence>
<dbReference type="SUPFAM" id="SSF47413">
    <property type="entry name" value="lambda repressor-like DNA-binding domains"/>
    <property type="match status" value="1"/>
</dbReference>
<dbReference type="Proteomes" id="UP000219215">
    <property type="component" value="Plasmid paDPRO"/>
</dbReference>
<keyword evidence="1" id="KW-0614">Plasmid</keyword>
<dbReference type="InterPro" id="IPR010982">
    <property type="entry name" value="Lambda_DNA-bd_dom_sf"/>
</dbReference>
<evidence type="ECO:0000313" key="1">
    <source>
        <dbReference type="EMBL" id="SOB62165.1"/>
    </source>
</evidence>
<protein>
    <submittedName>
        <fullName evidence="1">Fis family transcriptional regulator</fullName>
    </submittedName>
</protein>
<dbReference type="RefSeq" id="WP_097013849.1">
    <property type="nucleotide sequence ID" value="NZ_LT907976.1"/>
</dbReference>
<geneLocation type="plasmid" evidence="2">
    <name>padpro</name>
</geneLocation>
<accession>A0A2C8FEX1</accession>
<reference evidence="2" key="1">
    <citation type="submission" date="2017-09" db="EMBL/GenBank/DDBJ databases">
        <authorList>
            <person name="Regsiter A."/>
            <person name="William W."/>
        </authorList>
    </citation>
    <scope>NUCLEOTIDE SEQUENCE [LARGE SCALE GENOMIC DNA]</scope>
    <source>
        <strain evidence="2">500-1</strain>
        <plasmid evidence="2">padpro</plasmid>
    </source>
</reference>
<dbReference type="OrthoDB" id="5679339at2"/>
<gene>
    <name evidence="1" type="ORF">DPRO_PA0041</name>
</gene>
<organism evidence="1 2">
    <name type="scientific">Pseudodesulfovibrio profundus</name>
    <dbReference type="NCBI Taxonomy" id="57320"/>
    <lineage>
        <taxon>Bacteria</taxon>
        <taxon>Pseudomonadati</taxon>
        <taxon>Thermodesulfobacteriota</taxon>
        <taxon>Desulfovibrionia</taxon>
        <taxon>Desulfovibrionales</taxon>
        <taxon>Desulfovibrionaceae</taxon>
    </lineage>
</organism>